<accession>A0ABQ7Y4Q2</accession>
<name>A0ABQ7Y4Q2_BRANA</name>
<organism evidence="2 3">
    <name type="scientific">Brassica napus</name>
    <name type="common">Rape</name>
    <dbReference type="NCBI Taxonomy" id="3708"/>
    <lineage>
        <taxon>Eukaryota</taxon>
        <taxon>Viridiplantae</taxon>
        <taxon>Streptophyta</taxon>
        <taxon>Embryophyta</taxon>
        <taxon>Tracheophyta</taxon>
        <taxon>Spermatophyta</taxon>
        <taxon>Magnoliopsida</taxon>
        <taxon>eudicotyledons</taxon>
        <taxon>Gunneridae</taxon>
        <taxon>Pentapetalae</taxon>
        <taxon>rosids</taxon>
        <taxon>malvids</taxon>
        <taxon>Brassicales</taxon>
        <taxon>Brassicaceae</taxon>
        <taxon>Brassiceae</taxon>
        <taxon>Brassica</taxon>
    </lineage>
</organism>
<feature type="domain" description="Neprosin PEP catalytic" evidence="1">
    <location>
        <begin position="147"/>
        <end position="227"/>
    </location>
</feature>
<dbReference type="InterPro" id="IPR004314">
    <property type="entry name" value="Neprosin"/>
</dbReference>
<dbReference type="InterPro" id="IPR025521">
    <property type="entry name" value="Neprosin_propep"/>
</dbReference>
<protein>
    <recommendedName>
        <fullName evidence="1">Neprosin PEP catalytic domain-containing protein</fullName>
    </recommendedName>
</protein>
<feature type="non-terminal residue" evidence="2">
    <location>
        <position position="1"/>
    </location>
</feature>
<dbReference type="EMBL" id="JAGKQM010000018">
    <property type="protein sequence ID" value="KAH0863164.1"/>
    <property type="molecule type" value="Genomic_DNA"/>
</dbReference>
<dbReference type="Proteomes" id="UP000824890">
    <property type="component" value="Unassembled WGS sequence"/>
</dbReference>
<dbReference type="PANTHER" id="PTHR31589">
    <property type="entry name" value="PROTEIN, PUTATIVE (DUF239)-RELATED-RELATED"/>
    <property type="match status" value="1"/>
</dbReference>
<gene>
    <name evidence="2" type="ORF">HID58_080375</name>
</gene>
<sequence length="227" mass="26264">VISLQDAPPQQIAQKVKLCEREANWKFHTVFMAVEVLFTILSRKAEQTCRLDHSAPDDDGTACVPITKQPASDNPFLKNHKIQMKPNYYPERFFDDNKVSSTKSGKEDIYIPQTIPMRRTKEDDFLRANMARRRNELSHFLNLLNLTSLTKEHEHDITYVDVDKNYGAKATTNAWEPKIKINKQNEFIFSQIWLLSDLFGQYLISIEAGWQPNLYGDNNTRLSLTGL</sequence>
<dbReference type="PANTHER" id="PTHR31589:SF24">
    <property type="entry name" value="OS07G0205500 PROTEIN"/>
    <property type="match status" value="1"/>
</dbReference>
<proteinExistence type="predicted"/>
<comment type="caution">
    <text evidence="2">The sequence shown here is derived from an EMBL/GenBank/DDBJ whole genome shotgun (WGS) entry which is preliminary data.</text>
</comment>
<dbReference type="InterPro" id="IPR053168">
    <property type="entry name" value="Glutamic_endopeptidase"/>
</dbReference>
<dbReference type="PROSITE" id="PS52045">
    <property type="entry name" value="NEPROSIN_PEP_CD"/>
    <property type="match status" value="1"/>
</dbReference>
<dbReference type="Pfam" id="PF14365">
    <property type="entry name" value="Neprosin_AP"/>
    <property type="match status" value="1"/>
</dbReference>
<reference evidence="2 3" key="1">
    <citation type="submission" date="2021-05" db="EMBL/GenBank/DDBJ databases">
        <title>Genome Assembly of Synthetic Allotetraploid Brassica napus Reveals Homoeologous Exchanges between Subgenomes.</title>
        <authorList>
            <person name="Davis J.T."/>
        </authorList>
    </citation>
    <scope>NUCLEOTIDE SEQUENCE [LARGE SCALE GENOMIC DNA]</scope>
    <source>
        <strain evidence="3">cv. Da-Ae</strain>
        <tissue evidence="2">Seedling</tissue>
    </source>
</reference>
<evidence type="ECO:0000259" key="1">
    <source>
        <dbReference type="PROSITE" id="PS52045"/>
    </source>
</evidence>
<evidence type="ECO:0000313" key="2">
    <source>
        <dbReference type="EMBL" id="KAH0863164.1"/>
    </source>
</evidence>
<evidence type="ECO:0000313" key="3">
    <source>
        <dbReference type="Proteomes" id="UP000824890"/>
    </source>
</evidence>
<keyword evidence="3" id="KW-1185">Reference proteome</keyword>